<evidence type="ECO:0000256" key="15">
    <source>
        <dbReference type="RuleBase" id="RU000461"/>
    </source>
</evidence>
<keyword evidence="12" id="KW-0472">Membrane</keyword>
<dbReference type="InterPro" id="IPR002401">
    <property type="entry name" value="Cyt_P450_E_grp-I"/>
</dbReference>
<dbReference type="PRINTS" id="PR00463">
    <property type="entry name" value="EP450I"/>
</dbReference>
<evidence type="ECO:0000256" key="12">
    <source>
        <dbReference type="ARBA" id="ARBA00023136"/>
    </source>
</evidence>
<evidence type="ECO:0000313" key="17">
    <source>
        <dbReference type="Proteomes" id="UP000188533"/>
    </source>
</evidence>
<accession>A0A1Q3ED41</accession>
<evidence type="ECO:0000256" key="5">
    <source>
        <dbReference type="ARBA" id="ARBA00022617"/>
    </source>
</evidence>
<dbReference type="PROSITE" id="PS00086">
    <property type="entry name" value="CYTOCHROME_P450"/>
    <property type="match status" value="1"/>
</dbReference>
<dbReference type="PANTHER" id="PTHR46300:SF2">
    <property type="entry name" value="CYTOCHROME P450 MONOOXYGENASE ALNH-RELATED"/>
    <property type="match status" value="1"/>
</dbReference>
<dbReference type="Gene3D" id="1.10.630.10">
    <property type="entry name" value="Cytochrome P450"/>
    <property type="match status" value="1"/>
</dbReference>
<keyword evidence="11 15" id="KW-0503">Monooxygenase</keyword>
<protein>
    <submittedName>
        <fullName evidence="16">O-methylsterigmatocystin oxidoreductase</fullName>
    </submittedName>
</protein>
<dbReference type="EMBL" id="BDGU01000228">
    <property type="protein sequence ID" value="GAW05089.1"/>
    <property type="molecule type" value="Genomic_DNA"/>
</dbReference>
<proteinExistence type="inferred from homology"/>
<comment type="caution">
    <text evidence="16">The sequence shown here is derived from an EMBL/GenBank/DDBJ whole genome shotgun (WGS) entry which is preliminary data.</text>
</comment>
<evidence type="ECO:0000313" key="16">
    <source>
        <dbReference type="EMBL" id="GAW05089.1"/>
    </source>
</evidence>
<keyword evidence="8" id="KW-1133">Transmembrane helix</keyword>
<feature type="binding site" description="axial binding residue" evidence="14">
    <location>
        <position position="420"/>
    </location>
    <ligand>
        <name>heme</name>
        <dbReference type="ChEBI" id="CHEBI:30413"/>
    </ligand>
    <ligandPart>
        <name>Fe</name>
        <dbReference type="ChEBI" id="CHEBI:18248"/>
    </ligandPart>
</feature>
<comment type="cofactor">
    <cofactor evidence="1 14">
        <name>heme</name>
        <dbReference type="ChEBI" id="CHEBI:30413"/>
    </cofactor>
</comment>
<dbReference type="InterPro" id="IPR036396">
    <property type="entry name" value="Cyt_P450_sf"/>
</dbReference>
<evidence type="ECO:0000256" key="8">
    <source>
        <dbReference type="ARBA" id="ARBA00022989"/>
    </source>
</evidence>
<evidence type="ECO:0000256" key="3">
    <source>
        <dbReference type="ARBA" id="ARBA00005179"/>
    </source>
</evidence>
<dbReference type="GO" id="GO:0016020">
    <property type="term" value="C:membrane"/>
    <property type="evidence" value="ECO:0007669"/>
    <property type="project" value="UniProtKB-SubCell"/>
</dbReference>
<reference evidence="16 17" key="2">
    <citation type="submission" date="2017-02" db="EMBL/GenBank/DDBJ databases">
        <title>A genome survey and senescence transcriptome analysis in Lentinula edodes.</title>
        <authorList>
            <person name="Sakamoto Y."/>
            <person name="Nakade K."/>
            <person name="Sato S."/>
            <person name="Yoshida Y."/>
            <person name="Miyazaki K."/>
            <person name="Natsume S."/>
            <person name="Konno N."/>
        </authorList>
    </citation>
    <scope>NUCLEOTIDE SEQUENCE [LARGE SCALE GENOMIC DNA]</scope>
    <source>
        <strain evidence="16 17">NBRC 111202</strain>
    </source>
</reference>
<evidence type="ECO:0000256" key="1">
    <source>
        <dbReference type="ARBA" id="ARBA00001971"/>
    </source>
</evidence>
<dbReference type="GO" id="GO:0020037">
    <property type="term" value="F:heme binding"/>
    <property type="evidence" value="ECO:0007669"/>
    <property type="project" value="InterPro"/>
</dbReference>
<reference evidence="16 17" key="1">
    <citation type="submission" date="2016-08" db="EMBL/GenBank/DDBJ databases">
        <authorList>
            <consortium name="Lentinula edodes genome sequencing consortium"/>
            <person name="Sakamoto Y."/>
            <person name="Nakade K."/>
            <person name="Sato S."/>
            <person name="Yoshida Y."/>
            <person name="Miyazaki K."/>
            <person name="Natsume S."/>
            <person name="Konno N."/>
        </authorList>
    </citation>
    <scope>NUCLEOTIDE SEQUENCE [LARGE SCALE GENOMIC DNA]</scope>
    <source>
        <strain evidence="16 17">NBRC 111202</strain>
    </source>
</reference>
<evidence type="ECO:0000256" key="4">
    <source>
        <dbReference type="ARBA" id="ARBA00010617"/>
    </source>
</evidence>
<dbReference type="PANTHER" id="PTHR46300">
    <property type="entry name" value="P450, PUTATIVE (EUROFUNG)-RELATED-RELATED"/>
    <property type="match status" value="1"/>
</dbReference>
<dbReference type="GO" id="GO:0005506">
    <property type="term" value="F:iron ion binding"/>
    <property type="evidence" value="ECO:0007669"/>
    <property type="project" value="InterPro"/>
</dbReference>
<comment type="pathway">
    <text evidence="3">Secondary metabolite biosynthesis.</text>
</comment>
<gene>
    <name evidence="16" type="ORF">LENED_006924</name>
</gene>
<name>A0A1Q3ED41_LENED</name>
<dbReference type="GO" id="GO:0004497">
    <property type="term" value="F:monooxygenase activity"/>
    <property type="evidence" value="ECO:0007669"/>
    <property type="project" value="UniProtKB-KW"/>
</dbReference>
<keyword evidence="10 14" id="KW-0408">Iron</keyword>
<keyword evidence="7 14" id="KW-0479">Metal-binding</keyword>
<evidence type="ECO:0000256" key="6">
    <source>
        <dbReference type="ARBA" id="ARBA00022692"/>
    </source>
</evidence>
<comment type="subcellular location">
    <subcellularLocation>
        <location evidence="2">Membrane</location>
        <topology evidence="2">Single-pass membrane protein</topology>
    </subcellularLocation>
</comment>
<comment type="similarity">
    <text evidence="4 15">Belongs to the cytochrome P450 family.</text>
</comment>
<dbReference type="Pfam" id="PF00067">
    <property type="entry name" value="p450"/>
    <property type="match status" value="1"/>
</dbReference>
<dbReference type="SUPFAM" id="SSF48264">
    <property type="entry name" value="Cytochrome P450"/>
    <property type="match status" value="1"/>
</dbReference>
<keyword evidence="6" id="KW-0812">Transmembrane</keyword>
<dbReference type="InterPro" id="IPR050364">
    <property type="entry name" value="Cytochrome_P450_fung"/>
</dbReference>
<evidence type="ECO:0000256" key="14">
    <source>
        <dbReference type="PIRSR" id="PIRSR602401-1"/>
    </source>
</evidence>
<keyword evidence="17" id="KW-1185">Reference proteome</keyword>
<dbReference type="CDD" id="cd11065">
    <property type="entry name" value="CYP64-like"/>
    <property type="match status" value="1"/>
</dbReference>
<dbReference type="Proteomes" id="UP000188533">
    <property type="component" value="Unassembled WGS sequence"/>
</dbReference>
<evidence type="ECO:0000256" key="7">
    <source>
        <dbReference type="ARBA" id="ARBA00022723"/>
    </source>
</evidence>
<dbReference type="InterPro" id="IPR017972">
    <property type="entry name" value="Cyt_P450_CS"/>
</dbReference>
<keyword evidence="9 15" id="KW-0560">Oxidoreductase</keyword>
<dbReference type="GO" id="GO:0016705">
    <property type="term" value="F:oxidoreductase activity, acting on paired donors, with incorporation or reduction of molecular oxygen"/>
    <property type="evidence" value="ECO:0007669"/>
    <property type="project" value="InterPro"/>
</dbReference>
<dbReference type="STRING" id="5353.A0A1Q3ED41"/>
<sequence length="492" mass="55873">MAVTVLALAYLVTILHYRKQLSHPKLYPPGPSAKEMPTYDTWIKFQDWGKEYGELVYVREMNILIVNTSRVANDLLEKRARIFSDRRVTPMMELCGIGYIFSVARYSNEWRRDRKLFLQNFRQAVVNRFYPYQYKKVQEFLCNLTISPHEFMQHTMGLSQSLVFSSVYGLDVAPEDHLAQIAVEAMNTLADTQIIGAFPTIQRYPWLRYMPSWFPGCGFQQVAAQCLEKLKTLDTIPFDMAMNNLKRGLGTSIIAELAVQNEGNAEALEAIKRMGIVSYLAAADTTMSSISSFLLSMTLHPEIQRKGQEEIDAVIGKDRLPTFEDRLSLPYVEAIYREVMRLHPPIPSGVIHTSIEDDYYRGYHIPKGCAVVPNVWAMNRDKEVYSEPDRFLPERHLNIPGGPFTNINDISAFGFGRRVCAGRYMADNTVWLTVASVLATLTLGKAKDRNGNEINILGEYTSGMLRHPKPYQASITPRNQNAKGLIMAATSQ</sequence>
<dbReference type="AlphaFoldDB" id="A0A1Q3ED41"/>
<evidence type="ECO:0000256" key="9">
    <source>
        <dbReference type="ARBA" id="ARBA00023002"/>
    </source>
</evidence>
<evidence type="ECO:0000256" key="13">
    <source>
        <dbReference type="ARBA" id="ARBA00023180"/>
    </source>
</evidence>
<organism evidence="16 17">
    <name type="scientific">Lentinula edodes</name>
    <name type="common">Shiitake mushroom</name>
    <name type="synonym">Lentinus edodes</name>
    <dbReference type="NCBI Taxonomy" id="5353"/>
    <lineage>
        <taxon>Eukaryota</taxon>
        <taxon>Fungi</taxon>
        <taxon>Dikarya</taxon>
        <taxon>Basidiomycota</taxon>
        <taxon>Agaricomycotina</taxon>
        <taxon>Agaricomycetes</taxon>
        <taxon>Agaricomycetidae</taxon>
        <taxon>Agaricales</taxon>
        <taxon>Marasmiineae</taxon>
        <taxon>Omphalotaceae</taxon>
        <taxon>Lentinula</taxon>
    </lineage>
</organism>
<evidence type="ECO:0000256" key="11">
    <source>
        <dbReference type="ARBA" id="ARBA00023033"/>
    </source>
</evidence>
<dbReference type="InterPro" id="IPR001128">
    <property type="entry name" value="Cyt_P450"/>
</dbReference>
<evidence type="ECO:0000256" key="10">
    <source>
        <dbReference type="ARBA" id="ARBA00023004"/>
    </source>
</evidence>
<evidence type="ECO:0000256" key="2">
    <source>
        <dbReference type="ARBA" id="ARBA00004167"/>
    </source>
</evidence>
<keyword evidence="13" id="KW-0325">Glycoprotein</keyword>
<keyword evidence="5 14" id="KW-0349">Heme</keyword>